<reference evidence="1" key="1">
    <citation type="submission" date="2012-05" db="EMBL/GenBank/DDBJ databases">
        <authorList>
            <person name="Krishnakumar V."/>
            <person name="Cheung F."/>
            <person name="Xiao Y."/>
            <person name="Chan A."/>
            <person name="Moskal W.A."/>
            <person name="Town C.D."/>
        </authorList>
    </citation>
    <scope>NUCLEOTIDE SEQUENCE</scope>
</reference>
<protein>
    <submittedName>
        <fullName evidence="1">Uncharacterized protein</fullName>
    </submittedName>
</protein>
<sequence>MLILDFPTTDSSGHLEVVWSASLDPS</sequence>
<dbReference type="AlphaFoldDB" id="I3SWE9"/>
<organism evidence="1">
    <name type="scientific">Lotus japonicus</name>
    <name type="common">Lotus corniculatus var. japonicus</name>
    <dbReference type="NCBI Taxonomy" id="34305"/>
    <lineage>
        <taxon>Eukaryota</taxon>
        <taxon>Viridiplantae</taxon>
        <taxon>Streptophyta</taxon>
        <taxon>Embryophyta</taxon>
        <taxon>Tracheophyta</taxon>
        <taxon>Spermatophyta</taxon>
        <taxon>Magnoliopsida</taxon>
        <taxon>eudicotyledons</taxon>
        <taxon>Gunneridae</taxon>
        <taxon>Pentapetalae</taxon>
        <taxon>rosids</taxon>
        <taxon>fabids</taxon>
        <taxon>Fabales</taxon>
        <taxon>Fabaceae</taxon>
        <taxon>Papilionoideae</taxon>
        <taxon>50 kb inversion clade</taxon>
        <taxon>NPAAA clade</taxon>
        <taxon>Hologalegina</taxon>
        <taxon>robinioid clade</taxon>
        <taxon>Loteae</taxon>
        <taxon>Lotus</taxon>
    </lineage>
</organism>
<proteinExistence type="evidence at transcript level"/>
<dbReference type="EMBL" id="BT144797">
    <property type="protein sequence ID" value="AFK44591.1"/>
    <property type="molecule type" value="mRNA"/>
</dbReference>
<name>I3SWE9_LOTJA</name>
<evidence type="ECO:0000313" key="1">
    <source>
        <dbReference type="EMBL" id="AFK44591.1"/>
    </source>
</evidence>
<accession>I3SWE9</accession>